<keyword evidence="8 9" id="KW-0012">Acyltransferase</keyword>
<gene>
    <name evidence="11" type="primary">patA_2</name>
    <name evidence="11" type="ORF">Pan44_34680</name>
</gene>
<keyword evidence="5 10" id="KW-0812">Transmembrane</keyword>
<evidence type="ECO:0000256" key="2">
    <source>
        <dbReference type="ARBA" id="ARBA00010323"/>
    </source>
</evidence>
<dbReference type="InterPro" id="IPR051085">
    <property type="entry name" value="MB_O-acyltransferase"/>
</dbReference>
<comment type="subcellular location">
    <subcellularLocation>
        <location evidence="1">Cell membrane</location>
        <topology evidence="1">Multi-pass membrane protein</topology>
    </subcellularLocation>
</comment>
<name>A0A517SH19_9PLAN</name>
<evidence type="ECO:0000256" key="7">
    <source>
        <dbReference type="ARBA" id="ARBA00023136"/>
    </source>
</evidence>
<evidence type="ECO:0000256" key="1">
    <source>
        <dbReference type="ARBA" id="ARBA00004651"/>
    </source>
</evidence>
<proteinExistence type="inferred from homology"/>
<dbReference type="InterPro" id="IPR028362">
    <property type="entry name" value="AlgI"/>
</dbReference>
<feature type="transmembrane region" description="Helical" evidence="10">
    <location>
        <begin position="444"/>
        <end position="464"/>
    </location>
</feature>
<keyword evidence="12" id="KW-1185">Reference proteome</keyword>
<feature type="transmembrane region" description="Helical" evidence="10">
    <location>
        <begin position="148"/>
        <end position="168"/>
    </location>
</feature>
<dbReference type="EC" id="2.3.1.-" evidence="11"/>
<organism evidence="11 12">
    <name type="scientific">Caulifigura coniformis</name>
    <dbReference type="NCBI Taxonomy" id="2527983"/>
    <lineage>
        <taxon>Bacteria</taxon>
        <taxon>Pseudomonadati</taxon>
        <taxon>Planctomycetota</taxon>
        <taxon>Planctomycetia</taxon>
        <taxon>Planctomycetales</taxon>
        <taxon>Planctomycetaceae</taxon>
        <taxon>Caulifigura</taxon>
    </lineage>
</organism>
<dbReference type="RefSeq" id="WP_145031212.1">
    <property type="nucleotide sequence ID" value="NZ_CP036271.1"/>
</dbReference>
<feature type="transmembrane region" description="Helical" evidence="10">
    <location>
        <begin position="115"/>
        <end position="136"/>
    </location>
</feature>
<keyword evidence="4 9" id="KW-0808">Transferase</keyword>
<evidence type="ECO:0000256" key="9">
    <source>
        <dbReference type="PIRNR" id="PIRNR016636"/>
    </source>
</evidence>
<feature type="transmembrane region" description="Helical" evidence="10">
    <location>
        <begin position="362"/>
        <end position="384"/>
    </location>
</feature>
<dbReference type="Pfam" id="PF03062">
    <property type="entry name" value="MBOAT"/>
    <property type="match status" value="1"/>
</dbReference>
<dbReference type="GO" id="GO:0042121">
    <property type="term" value="P:alginic acid biosynthetic process"/>
    <property type="evidence" value="ECO:0007669"/>
    <property type="project" value="InterPro"/>
</dbReference>
<dbReference type="EMBL" id="CP036271">
    <property type="protein sequence ID" value="QDT55425.1"/>
    <property type="molecule type" value="Genomic_DNA"/>
</dbReference>
<evidence type="ECO:0000256" key="8">
    <source>
        <dbReference type="ARBA" id="ARBA00023315"/>
    </source>
</evidence>
<feature type="transmembrane region" description="Helical" evidence="10">
    <location>
        <begin position="7"/>
        <end position="25"/>
    </location>
</feature>
<feature type="transmembrane region" description="Helical" evidence="10">
    <location>
        <begin position="320"/>
        <end position="341"/>
    </location>
</feature>
<dbReference type="OrthoDB" id="9805788at2"/>
<dbReference type="PIRSF" id="PIRSF500217">
    <property type="entry name" value="AlgI"/>
    <property type="match status" value="1"/>
</dbReference>
<evidence type="ECO:0000256" key="10">
    <source>
        <dbReference type="SAM" id="Phobius"/>
    </source>
</evidence>
<protein>
    <submittedName>
        <fullName evidence="11">Peptidoglycan O-acetyltransferase</fullName>
        <ecNumber evidence="11">2.3.1.-</ecNumber>
    </submittedName>
</protein>
<dbReference type="KEGG" id="ccos:Pan44_34680"/>
<dbReference type="GO" id="GO:0005886">
    <property type="term" value="C:plasma membrane"/>
    <property type="evidence" value="ECO:0007669"/>
    <property type="project" value="UniProtKB-SubCell"/>
</dbReference>
<dbReference type="PANTHER" id="PTHR13285">
    <property type="entry name" value="ACYLTRANSFERASE"/>
    <property type="match status" value="1"/>
</dbReference>
<feature type="transmembrane region" description="Helical" evidence="10">
    <location>
        <begin position="77"/>
        <end position="95"/>
    </location>
</feature>
<evidence type="ECO:0000256" key="3">
    <source>
        <dbReference type="ARBA" id="ARBA00022475"/>
    </source>
</evidence>
<keyword evidence="6 10" id="KW-1133">Transmembrane helix</keyword>
<dbReference type="InterPro" id="IPR004299">
    <property type="entry name" value="MBOAT_fam"/>
</dbReference>
<evidence type="ECO:0000313" key="12">
    <source>
        <dbReference type="Proteomes" id="UP000315700"/>
    </source>
</evidence>
<dbReference type="AlphaFoldDB" id="A0A517SH19"/>
<accession>A0A517SH19</accession>
<keyword evidence="3 9" id="KW-1003">Cell membrane</keyword>
<feature type="transmembrane region" description="Helical" evidence="10">
    <location>
        <begin position="411"/>
        <end position="432"/>
    </location>
</feature>
<evidence type="ECO:0000256" key="5">
    <source>
        <dbReference type="ARBA" id="ARBA00022692"/>
    </source>
</evidence>
<evidence type="ECO:0000313" key="11">
    <source>
        <dbReference type="EMBL" id="QDT55425.1"/>
    </source>
</evidence>
<reference evidence="11 12" key="1">
    <citation type="submission" date="2019-02" db="EMBL/GenBank/DDBJ databases">
        <title>Deep-cultivation of Planctomycetes and their phenomic and genomic characterization uncovers novel biology.</title>
        <authorList>
            <person name="Wiegand S."/>
            <person name="Jogler M."/>
            <person name="Boedeker C."/>
            <person name="Pinto D."/>
            <person name="Vollmers J."/>
            <person name="Rivas-Marin E."/>
            <person name="Kohn T."/>
            <person name="Peeters S.H."/>
            <person name="Heuer A."/>
            <person name="Rast P."/>
            <person name="Oberbeckmann S."/>
            <person name="Bunk B."/>
            <person name="Jeske O."/>
            <person name="Meyerdierks A."/>
            <person name="Storesund J.E."/>
            <person name="Kallscheuer N."/>
            <person name="Luecker S."/>
            <person name="Lage O.M."/>
            <person name="Pohl T."/>
            <person name="Merkel B.J."/>
            <person name="Hornburger P."/>
            <person name="Mueller R.-W."/>
            <person name="Bruemmer F."/>
            <person name="Labrenz M."/>
            <person name="Spormann A.M."/>
            <person name="Op den Camp H."/>
            <person name="Overmann J."/>
            <person name="Amann R."/>
            <person name="Jetten M.S.M."/>
            <person name="Mascher T."/>
            <person name="Medema M.H."/>
            <person name="Devos D.P."/>
            <person name="Kaster A.-K."/>
            <person name="Ovreas L."/>
            <person name="Rohde M."/>
            <person name="Galperin M.Y."/>
            <person name="Jogler C."/>
        </authorList>
    </citation>
    <scope>NUCLEOTIDE SEQUENCE [LARGE SCALE GENOMIC DNA]</scope>
    <source>
        <strain evidence="11 12">Pan44</strain>
    </source>
</reference>
<evidence type="ECO:0000256" key="4">
    <source>
        <dbReference type="ARBA" id="ARBA00022679"/>
    </source>
</evidence>
<evidence type="ECO:0000256" key="6">
    <source>
        <dbReference type="ARBA" id="ARBA00022989"/>
    </source>
</evidence>
<comment type="similarity">
    <text evidence="2 9">Belongs to the membrane-bound acyltransferase family.</text>
</comment>
<dbReference type="InterPro" id="IPR024194">
    <property type="entry name" value="Ac/AlaTfrase_AlgI/DltB"/>
</dbReference>
<dbReference type="InParanoid" id="A0A517SH19"/>
<dbReference type="Proteomes" id="UP000315700">
    <property type="component" value="Chromosome"/>
</dbReference>
<dbReference type="GO" id="GO:0016746">
    <property type="term" value="F:acyltransferase activity"/>
    <property type="evidence" value="ECO:0007669"/>
    <property type="project" value="UniProtKB-KW"/>
</dbReference>
<keyword evidence="7 9" id="KW-0472">Membrane</keyword>
<dbReference type="PIRSF" id="PIRSF016636">
    <property type="entry name" value="AlgI_DltB"/>
    <property type="match status" value="1"/>
</dbReference>
<dbReference type="PANTHER" id="PTHR13285:SF23">
    <property type="entry name" value="TEICHOIC ACID D-ALANYLTRANSFERASE"/>
    <property type="match status" value="1"/>
</dbReference>
<sequence>MLFTQIEFAIFYAIVLLFMVVVRSNNARKWWLLGASMYFYGYWDVRFLALLAFSTIVDFYVALAIERTDDPARRKRWLLVSLCTNLGVLGFFKYFNFFISSAGAILGPLGLEVQTLNIVLPIGISFFTFQTLSYTIDIYRKEIPACRSLRDFAMFVAFFPQLVAGPIVRARDFLPQLDSLRPLSFERGLHGFRQFTLGLFKKVFIADGLSGFVNSVFAGPELFDGATVWLAVIGFSIQIYCDFSGYSDMAIGLARVLGYDFPENFRMPYLATSVAEFWHRWHISLSTWLRDYLYIPLGGNRRGERRAYINLMLTMLLGGLWHGAAWVFVIWGGLHGAALGIHRLWSRRSGARSNPPKHPVAAGIETIASWVMTMLVVIVGWVFFRSTDGGLPQALAVLDRMFLHPLQGVSWIHPFVVGIIALMALLHAWAGANVFPRVRRLPLGAWYTPVAIFLMLWAIVVFPAKEFAPFIYFQF</sequence>
<feature type="transmembrane region" description="Helical" evidence="10">
    <location>
        <begin position="45"/>
        <end position="65"/>
    </location>
</feature>